<accession>A0A0G8KL19</accession>
<dbReference type="InterPro" id="IPR010394">
    <property type="entry name" value="5-nucleotidase"/>
</dbReference>
<protein>
    <recommendedName>
        <fullName evidence="2">5'-nucleotidase</fullName>
    </recommendedName>
</protein>
<gene>
    <name evidence="1" type="ORF">CFBP8129_27210</name>
</gene>
<dbReference type="OrthoDB" id="9778569at2"/>
<dbReference type="STRING" id="90270.BI317_15220"/>
<reference evidence="1" key="1">
    <citation type="submission" date="2020-07" db="EMBL/GenBank/DDBJ databases">
        <authorList>
            <person name="Pothier F. J."/>
        </authorList>
    </citation>
    <scope>NUCLEOTIDE SEQUENCE</scope>
    <source>
        <strain evidence="1">CFBP 8129</strain>
    </source>
</reference>
<evidence type="ECO:0000313" key="1">
    <source>
        <dbReference type="EMBL" id="CAD0340165.1"/>
    </source>
</evidence>
<dbReference type="EMBL" id="LR828253">
    <property type="protein sequence ID" value="CAD0340173.1"/>
    <property type="molecule type" value="Genomic_DNA"/>
</dbReference>
<dbReference type="GO" id="GO:0000287">
    <property type="term" value="F:magnesium ion binding"/>
    <property type="evidence" value="ECO:0007669"/>
    <property type="project" value="InterPro"/>
</dbReference>
<dbReference type="GO" id="GO:0008253">
    <property type="term" value="F:5'-nucleotidase activity"/>
    <property type="evidence" value="ECO:0007669"/>
    <property type="project" value="InterPro"/>
</dbReference>
<dbReference type="GO" id="GO:0000166">
    <property type="term" value="F:nucleotide binding"/>
    <property type="evidence" value="ECO:0007669"/>
    <property type="project" value="InterPro"/>
</dbReference>
<evidence type="ECO:0008006" key="2">
    <source>
        <dbReference type="Google" id="ProtNLM"/>
    </source>
</evidence>
<dbReference type="GeneID" id="55511170"/>
<dbReference type="AlphaFoldDB" id="A0A0G8KL19"/>
<dbReference type="PANTHER" id="PTHR31367:SF5">
    <property type="entry name" value="CYTOSOLIC 5'-NUCLEOTIDASE 1A"/>
    <property type="match status" value="1"/>
</dbReference>
<dbReference type="Pfam" id="PF06189">
    <property type="entry name" value="5-nucleotidase"/>
    <property type="match status" value="1"/>
</dbReference>
<dbReference type="RefSeq" id="WP_006450285.1">
    <property type="nucleotide sequence ID" value="NZ_CP018728.1"/>
</dbReference>
<name>A0A0G8KL19_9XANT</name>
<proteinExistence type="predicted"/>
<sequence>MTDNSPRLLTVAVTSRALFDLEEGHALFEADGVEAYSAFQREHEDDILEPGVAFPVVRKLLALNHDVPEDAPRVEVILLSRNSADTGLRIFNSIQHYNLGIVRATFTSGQPTWPYVKPFGTDLFLSANPESVRRALTHGIAAATIMPRAPGERAEAAAAIVDNDESRLPTQLRIAFDGDAVIFGDESERISREQGVEAFGRHERERAREPLSVGPFRNFLSALHTLQAAFPPGEASPIRTALVTARSAPAHERVIRTLREWGVRLDEALFLGGRHKGPFLEAFGADIFFDDSQHNIDSARQHQHVAAGHVPHGVANDPPSR</sequence>
<dbReference type="PANTHER" id="PTHR31367">
    <property type="entry name" value="CYTOSOLIC 5'-NUCLEOTIDASE 1 FAMILY MEMBER"/>
    <property type="match status" value="1"/>
</dbReference>
<organism evidence="1">
    <name type="scientific">Xanthomonas hortorum pv. gardneri</name>
    <dbReference type="NCBI Taxonomy" id="2754056"/>
    <lineage>
        <taxon>Bacteria</taxon>
        <taxon>Pseudomonadati</taxon>
        <taxon>Pseudomonadota</taxon>
        <taxon>Gammaproteobacteria</taxon>
        <taxon>Lysobacterales</taxon>
        <taxon>Lysobacteraceae</taxon>
        <taxon>Xanthomonas</taxon>
    </lineage>
</organism>
<dbReference type="GO" id="GO:0005737">
    <property type="term" value="C:cytoplasm"/>
    <property type="evidence" value="ECO:0007669"/>
    <property type="project" value="InterPro"/>
</dbReference>
<dbReference type="GO" id="GO:0009117">
    <property type="term" value="P:nucleotide metabolic process"/>
    <property type="evidence" value="ECO:0007669"/>
    <property type="project" value="InterPro"/>
</dbReference>
<dbReference type="EMBL" id="LR828253">
    <property type="protein sequence ID" value="CAD0340165.1"/>
    <property type="molecule type" value="Genomic_DNA"/>
</dbReference>